<evidence type="ECO:0000313" key="2">
    <source>
        <dbReference type="EMBL" id="MFB9095505.1"/>
    </source>
</evidence>
<protein>
    <recommendedName>
        <fullName evidence="4">Trypsin-like peptidase domain-containing protein</fullName>
    </recommendedName>
</protein>
<dbReference type="Proteomes" id="UP001589607">
    <property type="component" value="Unassembled WGS sequence"/>
</dbReference>
<dbReference type="Gene3D" id="2.40.10.10">
    <property type="entry name" value="Trypsin-like serine proteases"/>
    <property type="match status" value="1"/>
</dbReference>
<keyword evidence="3" id="KW-1185">Reference proteome</keyword>
<name>A0ABV5GJF5_9FLAO</name>
<feature type="signal peptide" evidence="1">
    <location>
        <begin position="1"/>
        <end position="25"/>
    </location>
</feature>
<dbReference type="SUPFAM" id="SSF50494">
    <property type="entry name" value="Trypsin-like serine proteases"/>
    <property type="match status" value="1"/>
</dbReference>
<keyword evidence="1" id="KW-0732">Signal</keyword>
<dbReference type="InterPro" id="IPR009003">
    <property type="entry name" value="Peptidase_S1_PA"/>
</dbReference>
<feature type="chain" id="PRO_5045611998" description="Trypsin-like peptidase domain-containing protein" evidence="1">
    <location>
        <begin position="26"/>
        <end position="240"/>
    </location>
</feature>
<reference evidence="2 3" key="1">
    <citation type="submission" date="2024-09" db="EMBL/GenBank/DDBJ databases">
        <authorList>
            <person name="Sun Q."/>
            <person name="Mori K."/>
        </authorList>
    </citation>
    <scope>NUCLEOTIDE SEQUENCE [LARGE SCALE GENOMIC DNA]</scope>
    <source>
        <strain evidence="2 3">CECT 7955</strain>
    </source>
</reference>
<dbReference type="InterPro" id="IPR043504">
    <property type="entry name" value="Peptidase_S1_PA_chymotrypsin"/>
</dbReference>
<evidence type="ECO:0008006" key="4">
    <source>
        <dbReference type="Google" id="ProtNLM"/>
    </source>
</evidence>
<dbReference type="RefSeq" id="WP_236454030.1">
    <property type="nucleotide sequence ID" value="NZ_CBCSGE010000020.1"/>
</dbReference>
<proteinExistence type="predicted"/>
<dbReference type="EMBL" id="JBHMEY010000007">
    <property type="protein sequence ID" value="MFB9095505.1"/>
    <property type="molecule type" value="Genomic_DNA"/>
</dbReference>
<organism evidence="2 3">
    <name type="scientific">Flavobacterium jumunjinense</name>
    <dbReference type="NCBI Taxonomy" id="998845"/>
    <lineage>
        <taxon>Bacteria</taxon>
        <taxon>Pseudomonadati</taxon>
        <taxon>Bacteroidota</taxon>
        <taxon>Flavobacteriia</taxon>
        <taxon>Flavobacteriales</taxon>
        <taxon>Flavobacteriaceae</taxon>
        <taxon>Flavobacterium</taxon>
    </lineage>
</organism>
<evidence type="ECO:0000313" key="3">
    <source>
        <dbReference type="Proteomes" id="UP001589607"/>
    </source>
</evidence>
<sequence length="240" mass="26827">MIKKSISIFLLLLLNISCTSKETIAQRETWKTKNYINTVQILLTNFYEFKQASGSGASSFLIKAKGDTLLCTAKHLLGEAMGIDPEIKTNAFNTSLKYWKAFPRDPKLSTDTITGKQLVTEEINEIDIILQKCKMGTKNNIIALSPRFTKATTGETFEIIGCEYSDFKCHQRVFYATYDSYEDGQLYVKSKSNFDATGFSGAPVIDKNGLVIGILTGGGEFEDDLYLVIEPLTKIESYLK</sequence>
<evidence type="ECO:0000256" key="1">
    <source>
        <dbReference type="SAM" id="SignalP"/>
    </source>
</evidence>
<comment type="caution">
    <text evidence="2">The sequence shown here is derived from an EMBL/GenBank/DDBJ whole genome shotgun (WGS) entry which is preliminary data.</text>
</comment>
<accession>A0ABV5GJF5</accession>
<gene>
    <name evidence="2" type="ORF">ACFFVF_03170</name>
</gene>